<keyword evidence="3" id="KW-1185">Reference proteome</keyword>
<accession>A0ABT1SA85</accession>
<name>A0ABT1SA85_9FIRM</name>
<proteinExistence type="predicted"/>
<dbReference type="Pfam" id="PF13308">
    <property type="entry name" value="YARHG"/>
    <property type="match status" value="1"/>
</dbReference>
<dbReference type="PROSITE" id="PS51257">
    <property type="entry name" value="PROKAR_LIPOPROTEIN"/>
    <property type="match status" value="1"/>
</dbReference>
<dbReference type="EMBL" id="JANGAC010000004">
    <property type="protein sequence ID" value="MCQ4922922.1"/>
    <property type="molecule type" value="Genomic_DNA"/>
</dbReference>
<protein>
    <submittedName>
        <fullName evidence="2">YARHG domain-containing protein</fullName>
    </submittedName>
</protein>
<dbReference type="SMART" id="SM01324">
    <property type="entry name" value="YARHG"/>
    <property type="match status" value="1"/>
</dbReference>
<reference evidence="2 3" key="1">
    <citation type="submission" date="2022-06" db="EMBL/GenBank/DDBJ databases">
        <title>Isolation of gut microbiota from human fecal samples.</title>
        <authorList>
            <person name="Pamer E.G."/>
            <person name="Barat B."/>
            <person name="Waligurski E."/>
            <person name="Medina S."/>
            <person name="Paddock L."/>
            <person name="Mostad J."/>
        </authorList>
    </citation>
    <scope>NUCLEOTIDE SEQUENCE [LARGE SCALE GENOMIC DNA]</scope>
    <source>
        <strain evidence="2 3">DFI.7.95</strain>
    </source>
</reference>
<gene>
    <name evidence="2" type="ORF">NE686_07495</name>
</gene>
<evidence type="ECO:0000313" key="3">
    <source>
        <dbReference type="Proteomes" id="UP001524478"/>
    </source>
</evidence>
<dbReference type="InterPro" id="IPR025582">
    <property type="entry name" value="YARHG_dom"/>
</dbReference>
<dbReference type="RefSeq" id="WP_256311001.1">
    <property type="nucleotide sequence ID" value="NZ_JANGAC010000004.1"/>
</dbReference>
<dbReference type="Proteomes" id="UP001524478">
    <property type="component" value="Unassembled WGS sequence"/>
</dbReference>
<feature type="domain" description="YARHG" evidence="1">
    <location>
        <begin position="203"/>
        <end position="285"/>
    </location>
</feature>
<dbReference type="Gene3D" id="1.20.58.1690">
    <property type="match status" value="1"/>
</dbReference>
<evidence type="ECO:0000259" key="1">
    <source>
        <dbReference type="SMART" id="SM01324"/>
    </source>
</evidence>
<dbReference type="InterPro" id="IPR038434">
    <property type="entry name" value="YARHG_sf"/>
</dbReference>
<organism evidence="2 3">
    <name type="scientific">Tissierella carlieri</name>
    <dbReference type="NCBI Taxonomy" id="689904"/>
    <lineage>
        <taxon>Bacteria</taxon>
        <taxon>Bacillati</taxon>
        <taxon>Bacillota</taxon>
        <taxon>Tissierellia</taxon>
        <taxon>Tissierellales</taxon>
        <taxon>Tissierellaceae</taxon>
        <taxon>Tissierella</taxon>
    </lineage>
</organism>
<comment type="caution">
    <text evidence="2">The sequence shown here is derived from an EMBL/GenBank/DDBJ whole genome shotgun (WGS) entry which is preliminary data.</text>
</comment>
<evidence type="ECO:0000313" key="2">
    <source>
        <dbReference type="EMBL" id="MCQ4922922.1"/>
    </source>
</evidence>
<sequence length="286" mass="33891">MRNYKIIEGLLLTSICIILLTACEKKSENISQTEESEVYKSTYITQENDNKNQIVNQKVYENFKGTWSREGKQKEEILHNGGSYLEVYEINNNFLKGSYISIQEQSLRIAQIDIAAEINDYCISESFSDDGFGNRGIMQIKMATEEVRVEILFEHKGEGNWSIQDSDLVPMNEIRKYDEEELVLYTSAINDYREKMGKFDVDYDNFIFDTDERVYSMEEIKELTEIQRSIFRNEIYARHGYVFELEVLNQLFKEYSWYVPMKSQNFFDTNDFSEYEQENLNNIVQY</sequence>